<reference evidence="1" key="1">
    <citation type="submission" date="2014-12" db="EMBL/GenBank/DDBJ databases">
        <title>Insight into the proteome of Arion vulgaris.</title>
        <authorList>
            <person name="Aradska J."/>
            <person name="Bulat T."/>
            <person name="Smidak R."/>
            <person name="Sarate P."/>
            <person name="Gangsoo J."/>
            <person name="Sialana F."/>
            <person name="Bilban M."/>
            <person name="Lubec G."/>
        </authorList>
    </citation>
    <scope>NUCLEOTIDE SEQUENCE</scope>
    <source>
        <tissue evidence="1">Skin</tissue>
    </source>
</reference>
<protein>
    <submittedName>
        <fullName evidence="1">Uncharacterized protein</fullName>
    </submittedName>
</protein>
<organism evidence="1">
    <name type="scientific">Arion vulgaris</name>
    <dbReference type="NCBI Taxonomy" id="1028688"/>
    <lineage>
        <taxon>Eukaryota</taxon>
        <taxon>Metazoa</taxon>
        <taxon>Spiralia</taxon>
        <taxon>Lophotrochozoa</taxon>
        <taxon>Mollusca</taxon>
        <taxon>Gastropoda</taxon>
        <taxon>Heterobranchia</taxon>
        <taxon>Euthyneura</taxon>
        <taxon>Panpulmonata</taxon>
        <taxon>Eupulmonata</taxon>
        <taxon>Stylommatophora</taxon>
        <taxon>Helicina</taxon>
        <taxon>Arionoidea</taxon>
        <taxon>Arionidae</taxon>
        <taxon>Arion</taxon>
    </lineage>
</organism>
<feature type="non-terminal residue" evidence="1">
    <location>
        <position position="1"/>
    </location>
</feature>
<sequence>TEWLQAVDMELSKQKKLCTVLENDSVFMYKVNHGGGEMPCDYRESDLSRYV</sequence>
<name>A0A0B6Y3M0_9EUPU</name>
<evidence type="ECO:0000313" key="1">
    <source>
        <dbReference type="EMBL" id="CEK50708.1"/>
    </source>
</evidence>
<dbReference type="EMBL" id="HACG01003843">
    <property type="protein sequence ID" value="CEK50708.1"/>
    <property type="molecule type" value="Transcribed_RNA"/>
</dbReference>
<proteinExistence type="predicted"/>
<dbReference type="AlphaFoldDB" id="A0A0B6Y3M0"/>
<accession>A0A0B6Y3M0</accession>
<gene>
    <name evidence="1" type="primary">ORF11484</name>
</gene>